<dbReference type="Pfam" id="PF00994">
    <property type="entry name" value="MoCF_biosynth"/>
    <property type="match status" value="1"/>
</dbReference>
<dbReference type="PIRSF" id="PIRSF006728">
    <property type="entry name" value="CinA"/>
    <property type="match status" value="1"/>
</dbReference>
<dbReference type="HAMAP" id="MF_00226_B">
    <property type="entry name" value="CinA_B"/>
    <property type="match status" value="1"/>
</dbReference>
<dbReference type="NCBIfam" id="NF001813">
    <property type="entry name" value="PRK00549.1"/>
    <property type="match status" value="1"/>
</dbReference>
<name>D7UZG3_LISGR</name>
<dbReference type="Pfam" id="PF18146">
    <property type="entry name" value="CinA_KH"/>
    <property type="match status" value="1"/>
</dbReference>
<dbReference type="InterPro" id="IPR008136">
    <property type="entry name" value="CinA_C"/>
</dbReference>
<dbReference type="Gene3D" id="3.40.980.10">
    <property type="entry name" value="MoaB/Mog-like domain"/>
    <property type="match status" value="1"/>
</dbReference>
<dbReference type="Pfam" id="PF02464">
    <property type="entry name" value="CinA"/>
    <property type="match status" value="1"/>
</dbReference>
<feature type="domain" description="MoaB/Mog" evidence="2">
    <location>
        <begin position="35"/>
        <end position="202"/>
    </location>
</feature>
<sequence>MTWIVFQLECSLSIAALFFIFSEDSERDGNMTRTEIIAVGTEILMGQIVNSNAAFISEILANQGIYVYHHTAVGDNPGRLTEVIKNAEDRSDLIILTGGLGPTEDDLTKQTLAKHLGKKLVVDEAHMQKIIHYYEAQNKVMTENNKLQAMVIEGATVLKNEFGFAAGMYLETKTHRYVLLPGPPSEMKPMFQNQAIPLLAKAEGNSHLQSKILRFFGIGESKLADDLKDLIHQQTNPTLATYAGENEVVIRITATGETKEEAAEKIAGLEAEILRRDGEFLYGYGDKSLAEVVISKLLEKNITISAAESLTAGLFQSSLGEKTGISQIFPGGVVTYSSAAKQKLLGVSADTINKYGVVSKECAREMAMQVKKQFDTEIGISFTGVAGPDSLEGQKAGSVWIGLSTPDGKTDAFFYQFGRDRNHNRHRAVKQGFQLIKNYLDQQ</sequence>
<dbReference type="InterPro" id="IPR036653">
    <property type="entry name" value="CinA-like_C"/>
</dbReference>
<dbReference type="NCBIfam" id="TIGR00177">
    <property type="entry name" value="molyb_syn"/>
    <property type="match status" value="1"/>
</dbReference>
<dbReference type="STRING" id="525367.HMPREF0556_12413"/>
<dbReference type="NCBIfam" id="TIGR00200">
    <property type="entry name" value="cinA_nterm"/>
    <property type="match status" value="1"/>
</dbReference>
<dbReference type="eggNOG" id="COG1058">
    <property type="taxonomic scope" value="Bacteria"/>
</dbReference>
<dbReference type="CDD" id="cd00885">
    <property type="entry name" value="cinA"/>
    <property type="match status" value="1"/>
</dbReference>
<dbReference type="HOGENOM" id="CLU_030805_9_3_9"/>
<dbReference type="SUPFAM" id="SSF53218">
    <property type="entry name" value="Molybdenum cofactor biosynthesis proteins"/>
    <property type="match status" value="1"/>
</dbReference>
<reference evidence="3" key="1">
    <citation type="submission" date="2010-06" db="EMBL/GenBank/DDBJ databases">
        <authorList>
            <person name="Muzny D."/>
            <person name="Qin X."/>
            <person name="Buhay C."/>
            <person name="Dugan-Rocha S."/>
            <person name="Ding Y."/>
            <person name="Chen G."/>
            <person name="Hawes A."/>
            <person name="Holder M."/>
            <person name="Jhangiani S."/>
            <person name="Johnson A."/>
            <person name="Khan Z."/>
            <person name="Li Z."/>
            <person name="Liu W."/>
            <person name="Liu X."/>
            <person name="Perez L."/>
            <person name="Shen H."/>
            <person name="Wang Q."/>
            <person name="Watt J."/>
            <person name="Xi L."/>
            <person name="Xin Y."/>
            <person name="Zhou J."/>
            <person name="Deng J."/>
            <person name="Jiang H."/>
            <person name="Liu Y."/>
            <person name="Qu J."/>
            <person name="Song X.-Z."/>
            <person name="Zhang L."/>
            <person name="Villasana D."/>
            <person name="Johnson A."/>
            <person name="Liu J."/>
            <person name="Liyanage D."/>
            <person name="Lorensuhewa L."/>
            <person name="Robinson T."/>
            <person name="Song A."/>
            <person name="Song B.-B."/>
            <person name="Dinh H."/>
            <person name="Thornton R."/>
            <person name="Coyle M."/>
            <person name="Francisco L."/>
            <person name="Jackson L."/>
            <person name="Javaid M."/>
            <person name="Korchina V."/>
            <person name="Kovar C."/>
            <person name="Mata R."/>
            <person name="Mathew T."/>
            <person name="Ngo R."/>
            <person name="Nguyen L."/>
            <person name="Nguyen N."/>
            <person name="Okwuonu G."/>
            <person name="Ongeri F."/>
            <person name="Pham C."/>
            <person name="Simmons D."/>
            <person name="Wilczek-Boney K."/>
            <person name="Hale W."/>
            <person name="Jakkamsetti A."/>
            <person name="Pham P."/>
            <person name="Ruth R."/>
            <person name="San Lucas F."/>
            <person name="Warren J."/>
            <person name="Zhang J."/>
            <person name="Zhao Z."/>
            <person name="Zhou C."/>
            <person name="Zhu D."/>
            <person name="Lee S."/>
            <person name="Bess C."/>
            <person name="Blankenburg K."/>
            <person name="Forbes L."/>
            <person name="Fu Q."/>
            <person name="Gubbala S."/>
            <person name="Hirani K."/>
            <person name="Jayaseelan J.C."/>
            <person name="Lara F."/>
            <person name="Munidasa M."/>
            <person name="Palculict T."/>
            <person name="Patil S."/>
            <person name="Pu L.-L."/>
            <person name="Saada N."/>
            <person name="Tang L."/>
            <person name="Weissenberger G."/>
            <person name="Zhu Y."/>
            <person name="Hemphill L."/>
            <person name="Shang Y."/>
            <person name="Youmans B."/>
            <person name="Ayvaz T."/>
            <person name="Ross M."/>
            <person name="Santibanez J."/>
            <person name="Aqrawi P."/>
            <person name="Gross S."/>
            <person name="Joshi V."/>
            <person name="Fowler G."/>
            <person name="Nazareth L."/>
            <person name="Reid J."/>
            <person name="Worley K."/>
            <person name="Petrosino J."/>
            <person name="Highlander S."/>
            <person name="Gibbs R."/>
        </authorList>
    </citation>
    <scope>NUCLEOTIDE SEQUENCE [LARGE SCALE GENOMIC DNA]</scope>
    <source>
        <strain evidence="3">DSM 20601</strain>
    </source>
</reference>
<dbReference type="AlphaFoldDB" id="D7UZG3"/>
<gene>
    <name evidence="1 3" type="primary">cinA</name>
    <name evidence="3" type="ORF">HMPREF0556_12413</name>
</gene>
<dbReference type="InterPro" id="IPR001453">
    <property type="entry name" value="MoaB/Mog_dom"/>
</dbReference>
<dbReference type="SUPFAM" id="SSF142433">
    <property type="entry name" value="CinA-like"/>
    <property type="match status" value="1"/>
</dbReference>
<dbReference type="InterPro" id="IPR041424">
    <property type="entry name" value="CinA_KH"/>
</dbReference>
<dbReference type="Gene3D" id="3.30.70.2860">
    <property type="match status" value="1"/>
</dbReference>
<dbReference type="Gene3D" id="3.90.950.20">
    <property type="entry name" value="CinA-like"/>
    <property type="match status" value="1"/>
</dbReference>
<evidence type="ECO:0000259" key="2">
    <source>
        <dbReference type="SMART" id="SM00852"/>
    </source>
</evidence>
<dbReference type="PANTHER" id="PTHR13939:SF0">
    <property type="entry name" value="NMN AMIDOHYDROLASE-LIKE PROTEIN YFAY"/>
    <property type="match status" value="1"/>
</dbReference>
<protein>
    <recommendedName>
        <fullName evidence="1">Putative competence-damage inducible protein</fullName>
    </recommendedName>
</protein>
<dbReference type="eggNOG" id="COG1546">
    <property type="taxonomic scope" value="Bacteria"/>
</dbReference>
<dbReference type="SMART" id="SM00852">
    <property type="entry name" value="MoCF_biosynth"/>
    <property type="match status" value="1"/>
</dbReference>
<dbReference type="EMBL" id="ACCR02000005">
    <property type="protein sequence ID" value="EFI83728.1"/>
    <property type="molecule type" value="Genomic_DNA"/>
</dbReference>
<evidence type="ECO:0000313" key="4">
    <source>
        <dbReference type="Proteomes" id="UP000010119"/>
    </source>
</evidence>
<accession>D7UZG3</accession>
<dbReference type="InterPro" id="IPR008135">
    <property type="entry name" value="Competence-induced_CinA"/>
</dbReference>
<dbReference type="NCBIfam" id="TIGR00199">
    <property type="entry name" value="PncC_domain"/>
    <property type="match status" value="1"/>
</dbReference>
<dbReference type="PANTHER" id="PTHR13939">
    <property type="entry name" value="NICOTINAMIDE-NUCLEOTIDE AMIDOHYDROLASE PNCC"/>
    <property type="match status" value="1"/>
</dbReference>
<proteinExistence type="inferred from homology"/>
<keyword evidence="4" id="KW-1185">Reference proteome</keyword>
<dbReference type="InterPro" id="IPR050101">
    <property type="entry name" value="CinA"/>
</dbReference>
<comment type="similarity">
    <text evidence="1">Belongs to the CinA family.</text>
</comment>
<dbReference type="Proteomes" id="UP000010119">
    <property type="component" value="Unassembled WGS sequence"/>
</dbReference>
<comment type="caution">
    <text evidence="3">The sequence shown here is derived from an EMBL/GenBank/DDBJ whole genome shotgun (WGS) entry which is preliminary data.</text>
</comment>
<dbReference type="InterPro" id="IPR036425">
    <property type="entry name" value="MoaB/Mog-like_dom_sf"/>
</dbReference>
<organism evidence="3 4">
    <name type="scientific">Listeria grayi DSM 20601</name>
    <dbReference type="NCBI Taxonomy" id="525367"/>
    <lineage>
        <taxon>Bacteria</taxon>
        <taxon>Bacillati</taxon>
        <taxon>Bacillota</taxon>
        <taxon>Bacilli</taxon>
        <taxon>Bacillales</taxon>
        <taxon>Listeriaceae</taxon>
        <taxon>Listeria</taxon>
    </lineage>
</organism>
<evidence type="ECO:0000313" key="3">
    <source>
        <dbReference type="EMBL" id="EFI83728.1"/>
    </source>
</evidence>
<evidence type="ECO:0000256" key="1">
    <source>
        <dbReference type="HAMAP-Rule" id="MF_00226"/>
    </source>
</evidence>